<dbReference type="UniPathway" id="UPA00085"/>
<reference evidence="11 12" key="1">
    <citation type="submission" date="2008-11" db="EMBL/GenBank/DDBJ databases">
        <title>Draft genome sequence of Eubacterium biforme (DSM 3989).</title>
        <authorList>
            <person name="Sudarsanam P."/>
            <person name="Ley R."/>
            <person name="Guruge J."/>
            <person name="Turnbaugh P.J."/>
            <person name="Mahowald M."/>
            <person name="Liep D."/>
            <person name="Gordon J."/>
        </authorList>
    </citation>
    <scope>NUCLEOTIDE SEQUENCE [LARGE SCALE GENOMIC DNA]</scope>
    <source>
        <strain evidence="11 12">DSM 3989</strain>
    </source>
</reference>
<evidence type="ECO:0000256" key="7">
    <source>
        <dbReference type="ARBA" id="ARBA00023136"/>
    </source>
</evidence>
<feature type="transmembrane region" description="Helical" evidence="10">
    <location>
        <begin position="171"/>
        <end position="196"/>
    </location>
</feature>
<keyword evidence="9 10" id="KW-1208">Phospholipid metabolism</keyword>
<evidence type="ECO:0000313" key="12">
    <source>
        <dbReference type="Proteomes" id="UP000004315"/>
    </source>
</evidence>
<comment type="similarity">
    <text evidence="10">Belongs to the PlsY family.</text>
</comment>
<comment type="catalytic activity">
    <reaction evidence="10">
        <text>an acyl phosphate + sn-glycerol 3-phosphate = a 1-acyl-sn-glycero-3-phosphate + phosphate</text>
        <dbReference type="Rhea" id="RHEA:34075"/>
        <dbReference type="ChEBI" id="CHEBI:43474"/>
        <dbReference type="ChEBI" id="CHEBI:57597"/>
        <dbReference type="ChEBI" id="CHEBI:57970"/>
        <dbReference type="ChEBI" id="CHEBI:59918"/>
        <dbReference type="EC" id="2.3.1.275"/>
    </reaction>
</comment>
<comment type="caution">
    <text evidence="11">The sequence shown here is derived from an EMBL/GenBank/DDBJ whole genome shotgun (WGS) entry which is preliminary data.</text>
</comment>
<organism evidence="11 12">
    <name type="scientific">Holdemanella biformis DSM 3989</name>
    <dbReference type="NCBI Taxonomy" id="518637"/>
    <lineage>
        <taxon>Bacteria</taxon>
        <taxon>Bacillati</taxon>
        <taxon>Bacillota</taxon>
        <taxon>Erysipelotrichia</taxon>
        <taxon>Erysipelotrichales</taxon>
        <taxon>Erysipelotrichaceae</taxon>
        <taxon>Holdemanella</taxon>
    </lineage>
</organism>
<evidence type="ECO:0000256" key="5">
    <source>
        <dbReference type="ARBA" id="ARBA00022989"/>
    </source>
</evidence>
<name>B7C857_9FIRM</name>
<dbReference type="Proteomes" id="UP000004315">
    <property type="component" value="Unassembled WGS sequence"/>
</dbReference>
<keyword evidence="11" id="KW-0012">Acyltransferase</keyword>
<evidence type="ECO:0000256" key="3">
    <source>
        <dbReference type="ARBA" id="ARBA00022679"/>
    </source>
</evidence>
<evidence type="ECO:0000256" key="9">
    <source>
        <dbReference type="ARBA" id="ARBA00023264"/>
    </source>
</evidence>
<dbReference type="GO" id="GO:0005886">
    <property type="term" value="C:plasma membrane"/>
    <property type="evidence" value="ECO:0007669"/>
    <property type="project" value="UniProtKB-SubCell"/>
</dbReference>
<keyword evidence="7 10" id="KW-0472">Membrane</keyword>
<feature type="transmembrane region" description="Helical" evidence="10">
    <location>
        <begin position="90"/>
        <end position="108"/>
    </location>
</feature>
<dbReference type="EMBL" id="ABYT01000027">
    <property type="protein sequence ID" value="EEC91031.1"/>
    <property type="molecule type" value="Genomic_DNA"/>
</dbReference>
<evidence type="ECO:0000256" key="1">
    <source>
        <dbReference type="ARBA" id="ARBA00022475"/>
    </source>
</evidence>
<keyword evidence="5 10" id="KW-1133">Transmembrane helix</keyword>
<dbReference type="HOGENOM" id="CLU_081254_4_0_9"/>
<keyword evidence="1 10" id="KW-1003">Cell membrane</keyword>
<dbReference type="STRING" id="518637.EUBIFOR_00361"/>
<evidence type="ECO:0000313" key="11">
    <source>
        <dbReference type="EMBL" id="EEC91031.1"/>
    </source>
</evidence>
<keyword evidence="6 10" id="KW-0443">Lipid metabolism</keyword>
<dbReference type="NCBIfam" id="TIGR00023">
    <property type="entry name" value="glycerol-3-phosphate 1-O-acyltransferase PlsY"/>
    <property type="match status" value="1"/>
</dbReference>
<sequence length="216" mass="23663">MKTAKISFEVEEMKTILCILLGYLLGSLPFALIIGKVFYHTDIRQYGSGNLGGTNAGRVLGKKAGISVIVFDVLKVVLAIAIATQVSKVAGIWTGLACCIGHCYPIFAKFHGGKAVSTMFGFLFSTSIFLFQDASYLLVPFGMFIIILYLFKYVSLASMCAAISSSLYITALMLGFNVESISVIIASWLMTVLVIYRHRTNIEKIKKGIENTISWL</sequence>
<dbReference type="AlphaFoldDB" id="B7C857"/>
<accession>B7C857</accession>
<evidence type="ECO:0000256" key="4">
    <source>
        <dbReference type="ARBA" id="ARBA00022692"/>
    </source>
</evidence>
<evidence type="ECO:0000256" key="10">
    <source>
        <dbReference type="HAMAP-Rule" id="MF_01043"/>
    </source>
</evidence>
<keyword evidence="2 10" id="KW-0444">Lipid biosynthesis</keyword>
<dbReference type="SMART" id="SM01207">
    <property type="entry name" value="G3P_acyltransf"/>
    <property type="match status" value="1"/>
</dbReference>
<protein>
    <recommendedName>
        <fullName evidence="10">Glycerol-3-phosphate acyltransferase</fullName>
    </recommendedName>
    <alternativeName>
        <fullName evidence="10">Acyl-PO4 G3P acyltransferase</fullName>
    </alternativeName>
    <alternativeName>
        <fullName evidence="10">Acyl-phosphate--glycerol-3-phosphate acyltransferase</fullName>
    </alternativeName>
    <alternativeName>
        <fullName evidence="10">G3P acyltransferase</fullName>
        <shortName evidence="10">GPAT</shortName>
        <ecNumber evidence="10">2.3.1.275</ecNumber>
    </alternativeName>
    <alternativeName>
        <fullName evidence="10">Lysophosphatidic acid synthase</fullName>
        <shortName evidence="10">LPA synthase</shortName>
    </alternativeName>
</protein>
<dbReference type="GO" id="GO:0008654">
    <property type="term" value="P:phospholipid biosynthetic process"/>
    <property type="evidence" value="ECO:0007669"/>
    <property type="project" value="UniProtKB-UniRule"/>
</dbReference>
<feature type="transmembrane region" description="Helical" evidence="10">
    <location>
        <begin position="64"/>
        <end position="84"/>
    </location>
</feature>
<comment type="function">
    <text evidence="10">Catalyzes the transfer of an acyl group from acyl-phosphate (acyl-PO(4)) to glycerol-3-phosphate (G3P) to form lysophosphatidic acid (LPA). This enzyme utilizes acyl-phosphate as fatty acyl donor, but not acyl-CoA or acyl-ACP.</text>
</comment>
<dbReference type="InterPro" id="IPR003811">
    <property type="entry name" value="G3P_acylTferase_PlsY"/>
</dbReference>
<comment type="subunit">
    <text evidence="10">Probably interacts with PlsX.</text>
</comment>
<dbReference type="PANTHER" id="PTHR30309:SF0">
    <property type="entry name" value="GLYCEROL-3-PHOSPHATE ACYLTRANSFERASE-RELATED"/>
    <property type="match status" value="1"/>
</dbReference>
<gene>
    <name evidence="10 11" type="primary">plsY</name>
    <name evidence="11" type="ORF">EUBIFOR_00361</name>
</gene>
<feature type="transmembrane region" description="Helical" evidence="10">
    <location>
        <begin position="120"/>
        <end position="151"/>
    </location>
</feature>
<keyword evidence="12" id="KW-1185">Reference proteome</keyword>
<keyword evidence="8 10" id="KW-0594">Phospholipid biosynthesis</keyword>
<proteinExistence type="inferred from homology"/>
<keyword evidence="4 10" id="KW-0812">Transmembrane</keyword>
<feature type="transmembrane region" description="Helical" evidence="10">
    <location>
        <begin position="20"/>
        <end position="39"/>
    </location>
</feature>
<dbReference type="HAMAP" id="MF_01043">
    <property type="entry name" value="PlsY"/>
    <property type="match status" value="1"/>
</dbReference>
<comment type="pathway">
    <text evidence="10">Lipid metabolism; phospholipid metabolism.</text>
</comment>
<comment type="subcellular location">
    <subcellularLocation>
        <location evidence="10">Cell membrane</location>
        <topology evidence="10">Multi-pass membrane protein</topology>
    </subcellularLocation>
</comment>
<evidence type="ECO:0000256" key="8">
    <source>
        <dbReference type="ARBA" id="ARBA00023209"/>
    </source>
</evidence>
<dbReference type="eggNOG" id="COG0344">
    <property type="taxonomic scope" value="Bacteria"/>
</dbReference>
<dbReference type="EC" id="2.3.1.275" evidence="10"/>
<dbReference type="GO" id="GO:0043772">
    <property type="term" value="F:acyl-phosphate glycerol-3-phosphate acyltransferase activity"/>
    <property type="evidence" value="ECO:0007669"/>
    <property type="project" value="UniProtKB-UniRule"/>
</dbReference>
<evidence type="ECO:0000256" key="6">
    <source>
        <dbReference type="ARBA" id="ARBA00023098"/>
    </source>
</evidence>
<keyword evidence="3 10" id="KW-0808">Transferase</keyword>
<evidence type="ECO:0000256" key="2">
    <source>
        <dbReference type="ARBA" id="ARBA00022516"/>
    </source>
</evidence>
<dbReference type="PANTHER" id="PTHR30309">
    <property type="entry name" value="INNER MEMBRANE PROTEIN YGIH"/>
    <property type="match status" value="1"/>
</dbReference>
<dbReference type="Pfam" id="PF02660">
    <property type="entry name" value="G3P_acyltransf"/>
    <property type="match status" value="1"/>
</dbReference>